<dbReference type="FunFam" id="1.10.287.370:FF:000002">
    <property type="entry name" value="Prefoldin subunit 2"/>
    <property type="match status" value="1"/>
</dbReference>
<dbReference type="RefSeq" id="XP_013414903.1">
    <property type="nucleotide sequence ID" value="XM_013559449.2"/>
</dbReference>
<reference evidence="6" key="1">
    <citation type="submission" date="2025-08" db="UniProtKB">
        <authorList>
            <consortium name="RefSeq"/>
        </authorList>
    </citation>
    <scope>IDENTIFICATION</scope>
    <source>
        <tissue evidence="6">Gonads</tissue>
    </source>
</reference>
<dbReference type="GeneID" id="106176881"/>
<dbReference type="OrthoDB" id="29646at2759"/>
<dbReference type="FunCoup" id="A0A1S3JWZ8">
    <property type="interactions" value="1614"/>
</dbReference>
<dbReference type="OMA" id="CFKMIGG"/>
<keyword evidence="2" id="KW-0143">Chaperone</keyword>
<keyword evidence="5" id="KW-1185">Reference proteome</keyword>
<comment type="function">
    <text evidence="3">Binds specifically to cytosolic chaperonin (c-CPN) and transfers target proteins to it. Binds to nascent polypeptide chain and promotes folding in an environment in which there are many competing pathways for nonnative proteins.</text>
</comment>
<dbReference type="GO" id="GO:0016272">
    <property type="term" value="C:prefoldin complex"/>
    <property type="evidence" value="ECO:0007669"/>
    <property type="project" value="InterPro"/>
</dbReference>
<dbReference type="CDD" id="cd23163">
    <property type="entry name" value="Prefoldin_2"/>
    <property type="match status" value="1"/>
</dbReference>
<dbReference type="Pfam" id="PF01920">
    <property type="entry name" value="Prefoldin_2"/>
    <property type="match status" value="1"/>
</dbReference>
<dbReference type="PANTHER" id="PTHR13303">
    <property type="entry name" value="PREFOLDIN SUBUNIT 2"/>
    <property type="match status" value="1"/>
</dbReference>
<evidence type="ECO:0000256" key="2">
    <source>
        <dbReference type="ARBA" id="ARBA00023186"/>
    </source>
</evidence>
<feature type="region of interest" description="Disordered" evidence="4">
    <location>
        <begin position="122"/>
        <end position="147"/>
    </location>
</feature>
<proteinExistence type="inferred from homology"/>
<protein>
    <submittedName>
        <fullName evidence="6">Prefoldin subunit 2</fullName>
    </submittedName>
</protein>
<dbReference type="KEGG" id="lak:106176881"/>
<dbReference type="InterPro" id="IPR002777">
    <property type="entry name" value="PFD_beta-like"/>
</dbReference>
<name>A0A1S3JWZ8_LINAN</name>
<evidence type="ECO:0000256" key="4">
    <source>
        <dbReference type="SAM" id="MobiDB-lite"/>
    </source>
</evidence>
<evidence type="ECO:0000256" key="3">
    <source>
        <dbReference type="ARBA" id="ARBA00024667"/>
    </source>
</evidence>
<sequence>MATEKSSTKQASKGKALSHEQIIAGFNELRQQQRAVASKLSELDMERKEHELVVEALKDVAPERRCFRMVGGVLVERTVQDVLPALTANKEQIAKLIETLTHQLEVKGKEINEYRSKYNLHVRGEDEQKPSEKTEAKSSGVLVAGDS</sequence>
<dbReference type="SUPFAM" id="SSF46579">
    <property type="entry name" value="Prefoldin"/>
    <property type="match status" value="1"/>
</dbReference>
<dbReference type="InterPro" id="IPR027235">
    <property type="entry name" value="PFD2"/>
</dbReference>
<accession>A0A1S3JWZ8</accession>
<organism evidence="5 6">
    <name type="scientific">Lingula anatina</name>
    <name type="common">Brachiopod</name>
    <name type="synonym">Lingula unguis</name>
    <dbReference type="NCBI Taxonomy" id="7574"/>
    <lineage>
        <taxon>Eukaryota</taxon>
        <taxon>Metazoa</taxon>
        <taxon>Spiralia</taxon>
        <taxon>Lophotrochozoa</taxon>
        <taxon>Brachiopoda</taxon>
        <taxon>Linguliformea</taxon>
        <taxon>Lingulata</taxon>
        <taxon>Lingulida</taxon>
        <taxon>Linguloidea</taxon>
        <taxon>Lingulidae</taxon>
        <taxon>Lingula</taxon>
    </lineage>
</organism>
<comment type="similarity">
    <text evidence="1">Belongs to the prefoldin subunit beta family.</text>
</comment>
<dbReference type="GO" id="GO:0006457">
    <property type="term" value="P:protein folding"/>
    <property type="evidence" value="ECO:0007669"/>
    <property type="project" value="InterPro"/>
</dbReference>
<dbReference type="GO" id="GO:0051082">
    <property type="term" value="F:unfolded protein binding"/>
    <property type="evidence" value="ECO:0007669"/>
    <property type="project" value="InterPro"/>
</dbReference>
<dbReference type="AlphaFoldDB" id="A0A1S3JWZ8"/>
<evidence type="ECO:0000256" key="1">
    <source>
        <dbReference type="ARBA" id="ARBA00008045"/>
    </source>
</evidence>
<dbReference type="InParanoid" id="A0A1S3JWZ8"/>
<gene>
    <name evidence="6" type="primary">LOC106176881</name>
</gene>
<evidence type="ECO:0000313" key="5">
    <source>
        <dbReference type="Proteomes" id="UP000085678"/>
    </source>
</evidence>
<dbReference type="InterPro" id="IPR009053">
    <property type="entry name" value="Prefoldin"/>
</dbReference>
<dbReference type="Proteomes" id="UP000085678">
    <property type="component" value="Unplaced"/>
</dbReference>
<dbReference type="Gene3D" id="1.10.287.370">
    <property type="match status" value="1"/>
</dbReference>
<dbReference type="STRING" id="7574.A0A1S3JWZ8"/>
<evidence type="ECO:0000313" key="6">
    <source>
        <dbReference type="RefSeq" id="XP_013414903.1"/>
    </source>
</evidence>
<feature type="compositionally biased region" description="Basic and acidic residues" evidence="4">
    <location>
        <begin position="122"/>
        <end position="136"/>
    </location>
</feature>